<gene>
    <name evidence="1" type="ORF">QWU01_05505</name>
</gene>
<dbReference type="AlphaFoldDB" id="A0AAW9C2J7"/>
<dbReference type="EMBL" id="JAUEQX010000005">
    <property type="protein sequence ID" value="MDW3776268.1"/>
    <property type="molecule type" value="Genomic_DNA"/>
</dbReference>
<proteinExistence type="predicted"/>
<accession>A0AAW9C2J7</accession>
<sequence length="74" mass="8610">MHSQPQDWEIFDVVRRSDGMVMNHIYSGNRYMVYTQNGLVSVRPLMADEIVGTPKLFEQMLERAGYDLTSLQKD</sequence>
<dbReference type="RefSeq" id="WP_318242299.1">
    <property type="nucleotide sequence ID" value="NZ_JAUEQX010000005.1"/>
</dbReference>
<dbReference type="Proteomes" id="UP001276300">
    <property type="component" value="Unassembled WGS sequence"/>
</dbReference>
<reference evidence="1" key="1">
    <citation type="journal article" date="2023" name="J Glob Antimicrob Resist">
        <title>Emergence of NDM-1 and KPC-3 carbapenemases in Kluyvera cryocrescens: Investigating genetic heterogeneity and acquisition routes of blaNDM-1 in Enterobacterales species in Portugal.</title>
        <authorList>
            <person name="Loiodice M."/>
            <person name="Ribeiro M."/>
            <person name="Peixe L."/>
            <person name="Novais A."/>
        </authorList>
    </citation>
    <scope>NUCLEOTIDE SEQUENCE</scope>
    <source>
        <strain evidence="1">K629</strain>
    </source>
</reference>
<evidence type="ECO:0000313" key="1">
    <source>
        <dbReference type="EMBL" id="MDW3776268.1"/>
    </source>
</evidence>
<organism evidence="1 2">
    <name type="scientific">Kluyvera cryocrescens</name>
    <name type="common">Kluyvera citrophila</name>
    <dbReference type="NCBI Taxonomy" id="580"/>
    <lineage>
        <taxon>Bacteria</taxon>
        <taxon>Pseudomonadati</taxon>
        <taxon>Pseudomonadota</taxon>
        <taxon>Gammaproteobacteria</taxon>
        <taxon>Enterobacterales</taxon>
        <taxon>Enterobacteriaceae</taxon>
        <taxon>Kluyvera</taxon>
    </lineage>
</organism>
<protein>
    <submittedName>
        <fullName evidence="1">Uncharacterized protein</fullName>
    </submittedName>
</protein>
<evidence type="ECO:0000313" key="2">
    <source>
        <dbReference type="Proteomes" id="UP001276300"/>
    </source>
</evidence>
<comment type="caution">
    <text evidence="1">The sequence shown here is derived from an EMBL/GenBank/DDBJ whole genome shotgun (WGS) entry which is preliminary data.</text>
</comment>
<name>A0AAW9C2J7_KLUCR</name>